<dbReference type="Pfam" id="PF09799">
    <property type="entry name" value="Transmemb_17"/>
    <property type="match status" value="1"/>
</dbReference>
<feature type="transmembrane region" description="Helical" evidence="5">
    <location>
        <begin position="43"/>
        <end position="63"/>
    </location>
</feature>
<keyword evidence="7" id="KW-1185">Reference proteome</keyword>
<dbReference type="GO" id="GO:0035869">
    <property type="term" value="C:ciliary transition zone"/>
    <property type="evidence" value="ECO:0007669"/>
    <property type="project" value="TreeGrafter"/>
</dbReference>
<comment type="caution">
    <text evidence="6">The sequence shown here is derived from an EMBL/GenBank/DDBJ whole genome shotgun (WGS) entry which is preliminary data.</text>
</comment>
<dbReference type="InterPro" id="IPR019184">
    <property type="entry name" value="Uncharacterised_TM-17"/>
</dbReference>
<dbReference type="PANTHER" id="PTHR13531">
    <property type="entry name" value="GEO07735P1-RELATED-RELATED"/>
    <property type="match status" value="1"/>
</dbReference>
<evidence type="ECO:0000256" key="4">
    <source>
        <dbReference type="ARBA" id="ARBA00023136"/>
    </source>
</evidence>
<dbReference type="Proteomes" id="UP000653454">
    <property type="component" value="Unassembled WGS sequence"/>
</dbReference>
<evidence type="ECO:0000313" key="7">
    <source>
        <dbReference type="Proteomes" id="UP000653454"/>
    </source>
</evidence>
<sequence length="113" mass="12935">QFGALDHLTRYLSVAVYTLLLIIEPTRLYLGHYGNLANRVPELAGFLMLTVLMQLPLLSFFVFNQNLLSTPTEVTLHTMFWMVSATENLLCFLCLKKASAFAKSVYFSHPKRY</sequence>
<reference evidence="6" key="1">
    <citation type="submission" date="2020-11" db="EMBL/GenBank/DDBJ databases">
        <authorList>
            <person name="Whiteford S."/>
        </authorList>
    </citation>
    <scope>NUCLEOTIDE SEQUENCE</scope>
</reference>
<keyword evidence="2 5" id="KW-0812">Transmembrane</keyword>
<evidence type="ECO:0000313" key="6">
    <source>
        <dbReference type="EMBL" id="CAG9096522.1"/>
    </source>
</evidence>
<evidence type="ECO:0000256" key="1">
    <source>
        <dbReference type="ARBA" id="ARBA00004141"/>
    </source>
</evidence>
<proteinExistence type="predicted"/>
<protein>
    <submittedName>
        <fullName evidence="6">(diamondback moth) hypothetical protein</fullName>
    </submittedName>
</protein>
<organism evidence="6 7">
    <name type="scientific">Plutella xylostella</name>
    <name type="common">Diamondback moth</name>
    <name type="synonym">Plutella maculipennis</name>
    <dbReference type="NCBI Taxonomy" id="51655"/>
    <lineage>
        <taxon>Eukaryota</taxon>
        <taxon>Metazoa</taxon>
        <taxon>Ecdysozoa</taxon>
        <taxon>Arthropoda</taxon>
        <taxon>Hexapoda</taxon>
        <taxon>Insecta</taxon>
        <taxon>Pterygota</taxon>
        <taxon>Neoptera</taxon>
        <taxon>Endopterygota</taxon>
        <taxon>Lepidoptera</taxon>
        <taxon>Glossata</taxon>
        <taxon>Ditrysia</taxon>
        <taxon>Yponomeutoidea</taxon>
        <taxon>Plutellidae</taxon>
        <taxon>Plutella</taxon>
    </lineage>
</organism>
<dbReference type="EMBL" id="CAJHNJ030000004">
    <property type="protein sequence ID" value="CAG9096522.1"/>
    <property type="molecule type" value="Genomic_DNA"/>
</dbReference>
<gene>
    <name evidence="6" type="ORF">PLXY2_LOCUS1828</name>
</gene>
<dbReference type="PANTHER" id="PTHR13531:SF6">
    <property type="entry name" value="TMEM (HUMAN TRANSMEMBRANE PROTEIN) HOMOLOG"/>
    <property type="match status" value="1"/>
</dbReference>
<evidence type="ECO:0000256" key="2">
    <source>
        <dbReference type="ARBA" id="ARBA00022692"/>
    </source>
</evidence>
<dbReference type="GO" id="GO:0016020">
    <property type="term" value="C:membrane"/>
    <property type="evidence" value="ECO:0007669"/>
    <property type="project" value="UniProtKB-SubCell"/>
</dbReference>
<comment type="subcellular location">
    <subcellularLocation>
        <location evidence="1">Membrane</location>
        <topology evidence="1">Multi-pass membrane protein</topology>
    </subcellularLocation>
</comment>
<evidence type="ECO:0000256" key="3">
    <source>
        <dbReference type="ARBA" id="ARBA00022989"/>
    </source>
</evidence>
<feature type="non-terminal residue" evidence="6">
    <location>
        <position position="113"/>
    </location>
</feature>
<evidence type="ECO:0000256" key="5">
    <source>
        <dbReference type="SAM" id="Phobius"/>
    </source>
</evidence>
<dbReference type="AlphaFoldDB" id="A0A8S4DDQ7"/>
<keyword evidence="4 5" id="KW-0472">Membrane</keyword>
<dbReference type="GO" id="GO:1905515">
    <property type="term" value="P:non-motile cilium assembly"/>
    <property type="evidence" value="ECO:0007669"/>
    <property type="project" value="TreeGrafter"/>
</dbReference>
<keyword evidence="3 5" id="KW-1133">Transmembrane helix</keyword>
<accession>A0A8S4DDQ7</accession>
<name>A0A8S4DDQ7_PLUXY</name>
<feature type="transmembrane region" description="Helical" evidence="5">
    <location>
        <begin position="12"/>
        <end position="31"/>
    </location>
</feature>